<keyword evidence="10" id="KW-0130">Cell adhesion</keyword>
<evidence type="ECO:0000256" key="15">
    <source>
        <dbReference type="ARBA" id="ARBA00023180"/>
    </source>
</evidence>
<dbReference type="InterPro" id="IPR036465">
    <property type="entry name" value="vWFA_dom_sf"/>
</dbReference>
<dbReference type="Gene3D" id="3.40.50.410">
    <property type="entry name" value="von Willebrand factor, type A domain"/>
    <property type="match status" value="1"/>
</dbReference>
<evidence type="ECO:0000256" key="9">
    <source>
        <dbReference type="ARBA" id="ARBA00022842"/>
    </source>
</evidence>
<dbReference type="PROSITE" id="PS52047">
    <property type="entry name" value="I_EGF_2"/>
    <property type="match status" value="1"/>
</dbReference>
<dbReference type="InterPro" id="IPR057243">
    <property type="entry name" value="Integrin_I-EGF_CS"/>
</dbReference>
<dbReference type="Pfam" id="PF23106">
    <property type="entry name" value="EGF_Teneurin"/>
    <property type="match status" value="1"/>
</dbReference>
<name>A0A8C5J7N3_JUNHY</name>
<sequence length="1362" mass="150381">FPISEIGVLQEDSSNIVELLRTAFERIRSKMDIRADFTPRALKTEFTSPEFEKTESGSFHITRGKVSKFQMHVKALEYVGGQHVCSLPERDRHGVIHVKPTSLSDSLTVSTAVVCDVCPCEQQQELDSPKCSFHGNFVCGQCICHPGWRGDTCDCSPASSPNNEGCVRPGDAEPCSGRGECLCGKCQCYSEGQSPRFDGAFCEFDVLQCPRTSGFLCNDRGRCSRGACVCESGWEGPGCECPTSNDTCIDSRGGICNNHGRCECGRCICDMASLYTSSTCEISYSLAMCESIRDCVRCQTWGSGNLKGNCSSCHLQIQMVEELKKEEAGEHCSFQDEDDDCTYHYTLEGDPSVLPNTTVRVQKNKECPPGSFLWLIPLLIFLILLLGLLLLLCWKFCACCKVSVSTGRTVGFKEDHYMLRHSLMSSEHLDTPLVRSGSLKGRDTVRWRIHNNVHRQGIASPAAASPKELVPYGLSLRLARLFTQNLMKADTREFEQLRKEVEENVGAGAKGGLGQDHTIVDTVLTAPYSAKADIIKAVEKHVSHEAFNDLKVAPGYYTVTSDQGVISHLSPLSFPPDAQGMVEFQEGVELVDVRVPLFIRDDDDDEKQLQVEAIEVPNGIAKIGRRVVNITIIKEQASSLITFLQPAYSHSRFDKLAKIPVLREIIDNGKSQVTYRTRDLTAKNGRDYLFTEGELVFQPGETRKEVQVPLLELTEIDTLLNNCQLKQFAVDLLHPKYGAKIGQACFLLSHSRGRTGTDMNFLVPQSPKGRLGAPLNPDARALSSREISFNWFPPPGKPLGYKVKYWMQGDPESEAHLIDVKTPSAELTNLYPFSDYEMQVCAYNAVGEGTYSDIIRCRTLEEVPSEPGRLAFNVVSSTVTQLSWGEPAETNGVITAYEVSYGLVNEDNVPIGPLKKVLVEEPKKRVVLIENLRESQPYRYMVKARNGAGWGPQREATINLATQPKRPMSIPIIPDVPIIDAEGGEDYDSYLMYSADVLRSPAGSKRPSVSDDSEHLMNGRVDFSFPGSGSGTLTRTANTSYHQLSSHVHQEHRVMGSSSLTRDYTTMLMGHDSRKPLGIPDTPTRLVFSALGPTSLKVSWQEPRCDKEVQGYSVQYQLLSGGDVHRISIPNPSQNSVVVEDLLPNHSYIFKVKAQSEEGWGPEREGVITIESQVDPQSPLSPVPGTPFTLSTPCAPGPLVFTALSPDSLHLSWERPREPNGPILGYRITCEMLHGGEPRTIYVEGDNLETTLTVPHLSENVPYKFKVQANTTQGFGPEREGLITIESQDRGTVPLSLVFLLSKEQTLFPVTPPVVPSLADGMLVTTQHVESSSSTVTQEFVSHTVLASGTLSQQLDRQFYEA</sequence>
<dbReference type="CDD" id="cd00063">
    <property type="entry name" value="FN3"/>
    <property type="match status" value="4"/>
</dbReference>
<dbReference type="GO" id="GO:0098609">
    <property type="term" value="P:cell-cell adhesion"/>
    <property type="evidence" value="ECO:0007669"/>
    <property type="project" value="TreeGrafter"/>
</dbReference>
<proteinExistence type="inferred from homology"/>
<dbReference type="GO" id="GO:0046872">
    <property type="term" value="F:metal ion binding"/>
    <property type="evidence" value="ECO:0007669"/>
    <property type="project" value="UniProtKB-KW"/>
</dbReference>
<dbReference type="GO" id="GO:0008305">
    <property type="term" value="C:integrin complex"/>
    <property type="evidence" value="ECO:0007669"/>
    <property type="project" value="TreeGrafter"/>
</dbReference>
<feature type="domain" description="Fibronectin type-III" evidence="17">
    <location>
        <begin position="1195"/>
        <end position="1290"/>
    </location>
</feature>
<keyword evidence="4 16" id="KW-0812">Transmembrane</keyword>
<dbReference type="Ensembl" id="ENSJHYT00000017179.1">
    <property type="protein sequence ID" value="ENSJHYP00000014207.1"/>
    <property type="gene ID" value="ENSJHYG00000007086.1"/>
</dbReference>
<evidence type="ECO:0000256" key="14">
    <source>
        <dbReference type="ARBA" id="ARBA00023157"/>
    </source>
</evidence>
<keyword evidence="19" id="KW-1185">Reference proteome</keyword>
<keyword evidence="13 16" id="KW-0472">Membrane</keyword>
<dbReference type="GO" id="GO:0005178">
    <property type="term" value="F:integrin binding"/>
    <property type="evidence" value="ECO:0007669"/>
    <property type="project" value="TreeGrafter"/>
</dbReference>
<dbReference type="InterPro" id="IPR040622">
    <property type="entry name" value="EGF_integrin_1"/>
</dbReference>
<dbReference type="InterPro" id="IPR057073">
    <property type="entry name" value="EGF_integrin_2"/>
</dbReference>
<evidence type="ECO:0000256" key="12">
    <source>
        <dbReference type="ARBA" id="ARBA00023037"/>
    </source>
</evidence>
<dbReference type="FunFam" id="2.10.25.10:FF:000036">
    <property type="entry name" value="Integrin beta"/>
    <property type="match status" value="1"/>
</dbReference>
<evidence type="ECO:0000256" key="13">
    <source>
        <dbReference type="ARBA" id="ARBA00023136"/>
    </source>
</evidence>
<dbReference type="InterPro" id="IPR036349">
    <property type="entry name" value="Integrin_bsu_tail_dom_sf"/>
</dbReference>
<keyword evidence="12" id="KW-0401">Integrin</keyword>
<keyword evidence="5" id="KW-0479">Metal-binding</keyword>
<dbReference type="SUPFAM" id="SSF57196">
    <property type="entry name" value="EGF/Laminin"/>
    <property type="match status" value="2"/>
</dbReference>
<evidence type="ECO:0000256" key="11">
    <source>
        <dbReference type="ARBA" id="ARBA00022989"/>
    </source>
</evidence>
<dbReference type="FunFam" id="2.60.40.10:FF:000146">
    <property type="entry name" value="Integrin beta"/>
    <property type="match status" value="2"/>
</dbReference>
<evidence type="ECO:0000256" key="10">
    <source>
        <dbReference type="ARBA" id="ARBA00022889"/>
    </source>
</evidence>
<dbReference type="InterPro" id="IPR038081">
    <property type="entry name" value="CalX-like_sf"/>
</dbReference>
<feature type="domain" description="Fibronectin type-III" evidence="17">
    <location>
        <begin position="1082"/>
        <end position="1175"/>
    </location>
</feature>
<dbReference type="InterPro" id="IPR012896">
    <property type="entry name" value="Integrin_bsu_tail"/>
</dbReference>
<evidence type="ECO:0000256" key="2">
    <source>
        <dbReference type="ARBA" id="ARBA00007449"/>
    </source>
</evidence>
<dbReference type="Gene3D" id="2.60.40.1510">
    <property type="entry name" value="ntegrin, alpha v. Chain A, domain 3"/>
    <property type="match status" value="1"/>
</dbReference>
<dbReference type="InterPro" id="IPR036116">
    <property type="entry name" value="FN3_sf"/>
</dbReference>
<dbReference type="GO" id="GO:0033627">
    <property type="term" value="P:cell adhesion mediated by integrin"/>
    <property type="evidence" value="ECO:0007669"/>
    <property type="project" value="TreeGrafter"/>
</dbReference>
<evidence type="ECO:0000313" key="19">
    <source>
        <dbReference type="Proteomes" id="UP000694408"/>
    </source>
</evidence>
<dbReference type="Pfam" id="PF23105">
    <property type="entry name" value="EGF_integrin"/>
    <property type="match status" value="1"/>
</dbReference>
<dbReference type="GO" id="GO:0007160">
    <property type="term" value="P:cell-matrix adhesion"/>
    <property type="evidence" value="ECO:0007669"/>
    <property type="project" value="TreeGrafter"/>
</dbReference>
<dbReference type="InterPro" id="IPR003644">
    <property type="entry name" value="Calx_beta"/>
</dbReference>
<evidence type="ECO:0000259" key="17">
    <source>
        <dbReference type="PROSITE" id="PS50853"/>
    </source>
</evidence>
<keyword evidence="6" id="KW-0732">Signal</keyword>
<reference evidence="18" key="1">
    <citation type="submission" date="2025-08" db="UniProtKB">
        <authorList>
            <consortium name="Ensembl"/>
        </authorList>
    </citation>
    <scope>IDENTIFICATION</scope>
</reference>
<feature type="transmembrane region" description="Helical" evidence="16">
    <location>
        <begin position="372"/>
        <end position="392"/>
    </location>
</feature>
<dbReference type="Pfam" id="PF07965">
    <property type="entry name" value="Integrin_B_tail"/>
    <property type="match status" value="1"/>
</dbReference>
<dbReference type="Pfam" id="PF18372">
    <property type="entry name" value="I-EGF_1"/>
    <property type="match status" value="1"/>
</dbReference>
<dbReference type="Proteomes" id="UP000694408">
    <property type="component" value="Unplaced"/>
</dbReference>
<dbReference type="FunFam" id="2.60.40.1510:FF:000006">
    <property type="entry name" value="Integrin beta"/>
    <property type="match status" value="1"/>
</dbReference>
<keyword evidence="3" id="KW-0245">EGF-like domain</keyword>
<dbReference type="SUPFAM" id="SSF49265">
    <property type="entry name" value="Fibronectin type III"/>
    <property type="match status" value="2"/>
</dbReference>
<keyword evidence="7" id="KW-0677">Repeat</keyword>
<dbReference type="SMART" id="SM00237">
    <property type="entry name" value="Calx_beta"/>
    <property type="match status" value="1"/>
</dbReference>
<dbReference type="SMART" id="SM00060">
    <property type="entry name" value="FN3"/>
    <property type="match status" value="4"/>
</dbReference>
<dbReference type="PROSITE" id="PS50853">
    <property type="entry name" value="FN3"/>
    <property type="match status" value="4"/>
</dbReference>
<evidence type="ECO:0000256" key="16">
    <source>
        <dbReference type="SAM" id="Phobius"/>
    </source>
</evidence>
<evidence type="ECO:0000256" key="1">
    <source>
        <dbReference type="ARBA" id="ARBA00004479"/>
    </source>
</evidence>
<dbReference type="Pfam" id="PF03160">
    <property type="entry name" value="Calx-beta"/>
    <property type="match status" value="1"/>
</dbReference>
<dbReference type="Gene3D" id="4.10.1240.30">
    <property type="match status" value="1"/>
</dbReference>
<keyword evidence="11 16" id="KW-1133">Transmembrane helix</keyword>
<dbReference type="GO" id="GO:0005925">
    <property type="term" value="C:focal adhesion"/>
    <property type="evidence" value="ECO:0007669"/>
    <property type="project" value="TreeGrafter"/>
</dbReference>
<dbReference type="GO" id="GO:0007229">
    <property type="term" value="P:integrin-mediated signaling pathway"/>
    <property type="evidence" value="ECO:0007669"/>
    <property type="project" value="UniProtKB-KW"/>
</dbReference>
<protein>
    <submittedName>
        <fullName evidence="18">Integrin subunit beta 4</fullName>
    </submittedName>
</protein>
<dbReference type="PANTHER" id="PTHR10082:SF42">
    <property type="entry name" value="INTEGRIN BETA-4"/>
    <property type="match status" value="1"/>
</dbReference>
<dbReference type="SMART" id="SM01242">
    <property type="entry name" value="Integrin_B_tail"/>
    <property type="match status" value="1"/>
</dbReference>
<feature type="domain" description="Fibronectin type-III" evidence="17">
    <location>
        <begin position="866"/>
        <end position="965"/>
    </location>
</feature>
<evidence type="ECO:0000256" key="5">
    <source>
        <dbReference type="ARBA" id="ARBA00022723"/>
    </source>
</evidence>
<reference evidence="18" key="2">
    <citation type="submission" date="2025-09" db="UniProtKB">
        <authorList>
            <consortium name="Ensembl"/>
        </authorList>
    </citation>
    <scope>IDENTIFICATION</scope>
</reference>
<keyword evidence="9" id="KW-0460">Magnesium</keyword>
<dbReference type="FunFam" id="2.60.40.10:FF:000424">
    <property type="entry name" value="Integrin beta"/>
    <property type="match status" value="1"/>
</dbReference>
<dbReference type="PANTHER" id="PTHR10082">
    <property type="entry name" value="INTEGRIN BETA SUBUNIT"/>
    <property type="match status" value="1"/>
</dbReference>
<dbReference type="Pfam" id="PF00041">
    <property type="entry name" value="fn3"/>
    <property type="match status" value="4"/>
</dbReference>
<evidence type="ECO:0000256" key="7">
    <source>
        <dbReference type="ARBA" id="ARBA00022737"/>
    </source>
</evidence>
<dbReference type="GO" id="GO:0009986">
    <property type="term" value="C:cell surface"/>
    <property type="evidence" value="ECO:0007669"/>
    <property type="project" value="TreeGrafter"/>
</dbReference>
<evidence type="ECO:0000256" key="8">
    <source>
        <dbReference type="ARBA" id="ARBA00022837"/>
    </source>
</evidence>
<keyword evidence="8" id="KW-0106">Calcium</keyword>
<evidence type="ECO:0000256" key="3">
    <source>
        <dbReference type="ARBA" id="ARBA00022536"/>
    </source>
</evidence>
<accession>A0A8C5J7N3</accession>
<evidence type="ECO:0000256" key="4">
    <source>
        <dbReference type="ARBA" id="ARBA00022692"/>
    </source>
</evidence>
<evidence type="ECO:0000313" key="18">
    <source>
        <dbReference type="Ensembl" id="ENSJHYP00000014207.1"/>
    </source>
</evidence>
<keyword evidence="14" id="KW-1015">Disulfide bond</keyword>
<dbReference type="SUPFAM" id="SSF69687">
    <property type="entry name" value="Integrin beta tail domain"/>
    <property type="match status" value="1"/>
</dbReference>
<keyword evidence="15" id="KW-0325">Glycoprotein</keyword>
<organism evidence="18 19">
    <name type="scientific">Junco hyemalis</name>
    <name type="common">Dark-eyed junco</name>
    <dbReference type="NCBI Taxonomy" id="40217"/>
    <lineage>
        <taxon>Eukaryota</taxon>
        <taxon>Metazoa</taxon>
        <taxon>Chordata</taxon>
        <taxon>Craniata</taxon>
        <taxon>Vertebrata</taxon>
        <taxon>Euteleostomi</taxon>
        <taxon>Archelosauria</taxon>
        <taxon>Archosauria</taxon>
        <taxon>Dinosauria</taxon>
        <taxon>Saurischia</taxon>
        <taxon>Theropoda</taxon>
        <taxon>Coelurosauria</taxon>
        <taxon>Aves</taxon>
        <taxon>Neognathae</taxon>
        <taxon>Neoaves</taxon>
        <taxon>Telluraves</taxon>
        <taxon>Australaves</taxon>
        <taxon>Passeriformes</taxon>
        <taxon>Passerellidae</taxon>
        <taxon>Junco</taxon>
    </lineage>
</organism>
<dbReference type="Gene3D" id="2.60.40.10">
    <property type="entry name" value="Immunoglobulins"/>
    <property type="match status" value="4"/>
</dbReference>
<comment type="similarity">
    <text evidence="2">Belongs to the integrin beta chain family.</text>
</comment>
<dbReference type="Gene3D" id="2.60.40.2030">
    <property type="match status" value="1"/>
</dbReference>
<dbReference type="InterPro" id="IPR013783">
    <property type="entry name" value="Ig-like_fold"/>
</dbReference>
<comment type="subcellular location">
    <subcellularLocation>
        <location evidence="1">Membrane</location>
        <topology evidence="1">Single-pass type I membrane protein</topology>
    </subcellularLocation>
</comment>
<dbReference type="Gene3D" id="2.10.25.10">
    <property type="entry name" value="Laminin"/>
    <property type="match status" value="3"/>
</dbReference>
<evidence type="ECO:0000256" key="6">
    <source>
        <dbReference type="ARBA" id="ARBA00022729"/>
    </source>
</evidence>
<feature type="domain" description="Fibronectin type-III" evidence="17">
    <location>
        <begin position="773"/>
        <end position="862"/>
    </location>
</feature>
<dbReference type="InterPro" id="IPR015812">
    <property type="entry name" value="Integrin_bsu"/>
</dbReference>
<dbReference type="SUPFAM" id="SSF141072">
    <property type="entry name" value="CalX-like"/>
    <property type="match status" value="1"/>
</dbReference>
<dbReference type="InterPro" id="IPR003961">
    <property type="entry name" value="FN3_dom"/>
</dbReference>
<dbReference type="PROSITE" id="PS00243">
    <property type="entry name" value="I_EGF_1"/>
    <property type="match status" value="2"/>
</dbReference>
<dbReference type="GO" id="GO:0016477">
    <property type="term" value="P:cell migration"/>
    <property type="evidence" value="ECO:0007669"/>
    <property type="project" value="TreeGrafter"/>
</dbReference>